<evidence type="ECO:0000313" key="1">
    <source>
        <dbReference type="EMBL" id="GAG81864.1"/>
    </source>
</evidence>
<accession>X1AIG2</accession>
<gene>
    <name evidence="1" type="ORF">S01H4_26073</name>
</gene>
<protein>
    <submittedName>
        <fullName evidence="1">Uncharacterized protein</fullName>
    </submittedName>
</protein>
<comment type="caution">
    <text evidence="1">The sequence shown here is derived from an EMBL/GenBank/DDBJ whole genome shotgun (WGS) entry which is preliminary data.</text>
</comment>
<name>X1AIG2_9ZZZZ</name>
<proteinExistence type="predicted"/>
<reference evidence="1" key="1">
    <citation type="journal article" date="2014" name="Front. Microbiol.">
        <title>High frequency of phylogenetically diverse reductive dehalogenase-homologous genes in deep subseafloor sedimentary metagenomes.</title>
        <authorList>
            <person name="Kawai M."/>
            <person name="Futagami T."/>
            <person name="Toyoda A."/>
            <person name="Takaki Y."/>
            <person name="Nishi S."/>
            <person name="Hori S."/>
            <person name="Arai W."/>
            <person name="Tsubouchi T."/>
            <person name="Morono Y."/>
            <person name="Uchiyama I."/>
            <person name="Ito T."/>
            <person name="Fujiyama A."/>
            <person name="Inagaki F."/>
            <person name="Takami H."/>
        </authorList>
    </citation>
    <scope>NUCLEOTIDE SEQUENCE</scope>
    <source>
        <strain evidence="1">Expedition CK06-06</strain>
    </source>
</reference>
<dbReference type="EMBL" id="BART01012508">
    <property type="protein sequence ID" value="GAG81864.1"/>
    <property type="molecule type" value="Genomic_DNA"/>
</dbReference>
<sequence>MESVEGLANMRTTGSFINPTNGVVSLATRDKNGGLDMNNTRTAAEMYGSIKRNYDAYDVNAAVKSEVDYLGDYIISDVEEALRSRGLSSVSQITDQKEAPGYKIWEDDTISSMMADTDHITSMLTNNLLQTDKGEKYTFTDNETDFINDKSGTLIYLDKSVDAAGKPVFSLNKRRLLKIF</sequence>
<organism evidence="1">
    <name type="scientific">marine sediment metagenome</name>
    <dbReference type="NCBI Taxonomy" id="412755"/>
    <lineage>
        <taxon>unclassified sequences</taxon>
        <taxon>metagenomes</taxon>
        <taxon>ecological metagenomes</taxon>
    </lineage>
</organism>
<dbReference type="AlphaFoldDB" id="X1AIG2"/>